<keyword evidence="14" id="KW-0482">Metalloprotease</keyword>
<keyword evidence="2" id="KW-0732">Signal</keyword>
<dbReference type="SUPFAM" id="SSF55486">
    <property type="entry name" value="Metalloproteases ('zincins'), catalytic domain"/>
    <property type="match status" value="1"/>
</dbReference>
<dbReference type="Gene3D" id="1.10.1370.30">
    <property type="match status" value="1"/>
</dbReference>
<evidence type="ECO:0000256" key="14">
    <source>
        <dbReference type="RuleBase" id="RU361144"/>
    </source>
</evidence>
<evidence type="ECO:0000256" key="9">
    <source>
        <dbReference type="PIRSR" id="PIRSR601548-3"/>
    </source>
</evidence>
<dbReference type="CDD" id="cd06461">
    <property type="entry name" value="M2_ACE"/>
    <property type="match status" value="1"/>
</dbReference>
<comment type="similarity">
    <text evidence="1 13 14">Belongs to the peptidase M2 family.</text>
</comment>
<feature type="disulfide bond" evidence="10">
    <location>
        <begin position="217"/>
        <end position="234"/>
    </location>
</feature>
<dbReference type="InterPro" id="IPR001548">
    <property type="entry name" value="Peptidase_M2"/>
</dbReference>
<evidence type="ECO:0000256" key="10">
    <source>
        <dbReference type="PIRSR" id="PIRSR601548-4"/>
    </source>
</evidence>
<dbReference type="PANTHER" id="PTHR10514">
    <property type="entry name" value="ANGIOTENSIN-CONVERTING ENZYME"/>
    <property type="match status" value="1"/>
</dbReference>
<protein>
    <recommendedName>
        <fullName evidence="14">Angiotensin-converting enzyme</fullName>
        <ecNumber evidence="14">3.4.-.-</ecNumber>
    </recommendedName>
</protein>
<evidence type="ECO:0000256" key="5">
    <source>
        <dbReference type="PIRSR" id="PIRSR601548-1"/>
    </source>
</evidence>
<organism evidence="15">
    <name type="scientific">Cyprideis torosa</name>
    <dbReference type="NCBI Taxonomy" id="163714"/>
    <lineage>
        <taxon>Eukaryota</taxon>
        <taxon>Metazoa</taxon>
        <taxon>Ecdysozoa</taxon>
        <taxon>Arthropoda</taxon>
        <taxon>Crustacea</taxon>
        <taxon>Oligostraca</taxon>
        <taxon>Ostracoda</taxon>
        <taxon>Podocopa</taxon>
        <taxon>Podocopida</taxon>
        <taxon>Cytherocopina</taxon>
        <taxon>Cytheroidea</taxon>
        <taxon>Cytherideidae</taxon>
        <taxon>Cyprideis</taxon>
    </lineage>
</organism>
<dbReference type="GO" id="GO:0008241">
    <property type="term" value="F:peptidyl-dipeptidase activity"/>
    <property type="evidence" value="ECO:0007669"/>
    <property type="project" value="InterPro"/>
</dbReference>
<reference evidence="15" key="1">
    <citation type="submission" date="2020-11" db="EMBL/GenBank/DDBJ databases">
        <authorList>
            <person name="Tran Van P."/>
        </authorList>
    </citation>
    <scope>NUCLEOTIDE SEQUENCE</scope>
</reference>
<evidence type="ECO:0000256" key="4">
    <source>
        <dbReference type="ARBA" id="ARBA00023180"/>
    </source>
</evidence>
<sequence length="566" mass="65356">MMNEVLKRKLWMIKVIGSAALSEEKFNHVAIKDELEQKTDYDELAYYWKAWRDATGARMRDLYLDNLKLLKEIAAANGMDDVGQIWRRRYEDETFLDQVEMAWQSLKPFYQELHAYVRHKLLKVYPTHPDLTRGGLIPAHLLGNMWAQSWSRKFKFLKITDETGVNLDKALKKKYKSVVEFFTEADKFFQDVGLDPLPPEFYENSMLVKPPEREVQCHPNAWNIDPPDVRVKMCTKFKFNHFNIVHHELGHIQYFLLAANQSRFFRGGANPGFHEAVGDLMSLSVNTRTHLESLGLYEKPPNFNQTASDLNFLLGQALHKNMCMVQENMCMVQENMCMVQENMCMVQENMCMVQENMCMVQEIRWMLFEGKIPEDQLNSAWWKLKQEYQGIKAPVTRSEADFDAGSKFHIASNVPYIRYFVAVVLQYSFHKELCVLGGQYDEHNPTSQPLHLCDISAGNNTKRVGQMLRKVLSLGSSKPPQDVLEIITGRRNISTDAMLEYFKPLRRAIQSAQSSPFSDILKRTTSQSAGKATTLLSLTMGGQTDEQEKPWAVRELKLFSACLELI</sequence>
<dbReference type="EC" id="3.4.-.-" evidence="14"/>
<evidence type="ECO:0000256" key="6">
    <source>
        <dbReference type="PIRSR" id="PIRSR601548-10"/>
    </source>
</evidence>
<feature type="binding site" evidence="8">
    <location>
        <position position="418"/>
    </location>
    <ligand>
        <name>chloride</name>
        <dbReference type="ChEBI" id="CHEBI:17996"/>
        <label>1</label>
    </ligand>
</feature>
<feature type="binding site" evidence="9">
    <location>
        <position position="247"/>
    </location>
    <ligand>
        <name>Zn(2+)</name>
        <dbReference type="ChEBI" id="CHEBI:29105"/>
        <label>1</label>
        <note>catalytic</note>
    </ligand>
</feature>
<feature type="active site" description="Proton donor 1" evidence="5">
    <location>
        <position position="409"/>
    </location>
</feature>
<feature type="disulfide bond" evidence="10">
    <location>
        <begin position="434"/>
        <end position="453"/>
    </location>
</feature>
<keyword evidence="9 14" id="KW-0479">Metal-binding</keyword>
<feature type="binding site" evidence="12">
    <location>
        <position position="247"/>
    </location>
    <ligand>
        <name>Zn(2+)</name>
        <dbReference type="ChEBI" id="CHEBI:29105"/>
        <label>2</label>
        <note>catalytic</note>
    </ligand>
</feature>
<gene>
    <name evidence="15" type="ORF">CTOB1V02_LOCUS6523</name>
</gene>
<feature type="glycosylation site" description="N-linked (GlcNAc...) asparagine; partial" evidence="6">
    <location>
        <position position="492"/>
    </location>
</feature>
<dbReference type="AlphaFoldDB" id="A0A7R8WE46"/>
<dbReference type="GO" id="GO:0006508">
    <property type="term" value="P:proteolysis"/>
    <property type="evidence" value="ECO:0007669"/>
    <property type="project" value="UniProtKB-KW"/>
</dbReference>
<feature type="binding site" evidence="8">
    <location>
        <position position="90"/>
    </location>
    <ligand>
        <name>chloride</name>
        <dbReference type="ChEBI" id="CHEBI:17996"/>
        <label>1</label>
    </ligand>
</feature>
<dbReference type="GO" id="GO:0016020">
    <property type="term" value="C:membrane"/>
    <property type="evidence" value="ECO:0007669"/>
    <property type="project" value="InterPro"/>
</dbReference>
<keyword evidence="14" id="KW-0378">Hydrolase</keyword>
<keyword evidence="14" id="KW-0645">Protease</keyword>
<accession>A0A7R8WE46</accession>
<dbReference type="EMBL" id="OB661631">
    <property type="protein sequence ID" value="CAD7228643.1"/>
    <property type="molecule type" value="Genomic_DNA"/>
</dbReference>
<evidence type="ECO:0000313" key="15">
    <source>
        <dbReference type="EMBL" id="CAD7228643.1"/>
    </source>
</evidence>
<dbReference type="OrthoDB" id="10029630at2759"/>
<evidence type="ECO:0000256" key="8">
    <source>
        <dbReference type="PIRSR" id="PIRSR601548-2"/>
    </source>
</evidence>
<dbReference type="PRINTS" id="PR00791">
    <property type="entry name" value="PEPDIPTASEA"/>
</dbReference>
<keyword evidence="3 10" id="KW-1015">Disulfide bond</keyword>
<dbReference type="GO" id="GO:0008237">
    <property type="term" value="F:metallopeptidase activity"/>
    <property type="evidence" value="ECO:0007669"/>
    <property type="project" value="UniProtKB-KW"/>
</dbReference>
<comment type="caution">
    <text evidence="13">Lacks conserved residue(s) required for the propagation of feature annotation.</text>
</comment>
<proteinExistence type="inferred from homology"/>
<dbReference type="Pfam" id="PF01401">
    <property type="entry name" value="Peptidase_M2"/>
    <property type="match status" value="2"/>
</dbReference>
<keyword evidence="4 6" id="KW-0325">Glycoprotein</keyword>
<feature type="active site" description="Proton acceptor 1" evidence="5">
    <location>
        <position position="248"/>
    </location>
</feature>
<dbReference type="GO" id="GO:0046872">
    <property type="term" value="F:metal ion binding"/>
    <property type="evidence" value="ECO:0007669"/>
    <property type="project" value="UniProtKB-KW"/>
</dbReference>
<comment type="cofactor">
    <cofactor evidence="14">
        <name>Zn(2+)</name>
        <dbReference type="ChEBI" id="CHEBI:29105"/>
    </cofactor>
    <text evidence="14">Binds 2 Zn(2+) ions per subunit.</text>
</comment>
<dbReference type="PANTHER" id="PTHR10514:SF27">
    <property type="entry name" value="ANGIOTENSIN-CONVERTING ENZYME"/>
    <property type="match status" value="1"/>
</dbReference>
<feature type="glycosylation site" description="N-linked (GlcNAc...) asparagine" evidence="11">
    <location>
        <position position="304"/>
    </location>
</feature>
<feature type="active site" description="Proton donor 2" evidence="7">
    <location>
        <position position="409"/>
    </location>
</feature>
<evidence type="ECO:0000256" key="1">
    <source>
        <dbReference type="ARBA" id="ARBA00008139"/>
    </source>
</evidence>
<evidence type="ECO:0000256" key="3">
    <source>
        <dbReference type="ARBA" id="ARBA00023157"/>
    </source>
</evidence>
<feature type="binding site" evidence="12">
    <location>
        <position position="251"/>
    </location>
    <ligand>
        <name>Zn(2+)</name>
        <dbReference type="ChEBI" id="CHEBI:29105"/>
        <label>2</label>
        <note>catalytic</note>
    </ligand>
</feature>
<feature type="binding site" evidence="9">
    <location>
        <position position="251"/>
    </location>
    <ligand>
        <name>Zn(2+)</name>
        <dbReference type="ChEBI" id="CHEBI:29105"/>
        <label>1</label>
        <note>catalytic</note>
    </ligand>
</feature>
<evidence type="ECO:0000256" key="2">
    <source>
        <dbReference type="ARBA" id="ARBA00022729"/>
    </source>
</evidence>
<evidence type="ECO:0000256" key="13">
    <source>
        <dbReference type="PROSITE-ProRule" id="PRU01355"/>
    </source>
</evidence>
<dbReference type="GO" id="GO:0004180">
    <property type="term" value="F:carboxypeptidase activity"/>
    <property type="evidence" value="ECO:0007669"/>
    <property type="project" value="UniProtKB-KW"/>
</dbReference>
<feature type="binding site" evidence="9">
    <location>
        <position position="275"/>
    </location>
    <ligand>
        <name>Zn(2+)</name>
        <dbReference type="ChEBI" id="CHEBI:29105"/>
        <label>1</label>
        <note>catalytic</note>
    </ligand>
</feature>
<name>A0A7R8WE46_9CRUS</name>
<feature type="binding site" evidence="12">
    <location>
        <position position="275"/>
    </location>
    <ligand>
        <name>Zn(2+)</name>
        <dbReference type="ChEBI" id="CHEBI:29105"/>
        <label>2</label>
        <note>catalytic</note>
    </ligand>
</feature>
<evidence type="ECO:0000256" key="12">
    <source>
        <dbReference type="PIRSR" id="PIRSR601548-8"/>
    </source>
</evidence>
<dbReference type="PROSITE" id="PS52011">
    <property type="entry name" value="PEPTIDASE_M2"/>
    <property type="match status" value="1"/>
</dbReference>
<evidence type="ECO:0000256" key="11">
    <source>
        <dbReference type="PIRSR" id="PIRSR601548-5"/>
    </source>
</evidence>
<feature type="active site" description="Proton acceptor 2" evidence="7">
    <location>
        <position position="248"/>
    </location>
</feature>
<evidence type="ECO:0000256" key="7">
    <source>
        <dbReference type="PIRSR" id="PIRSR601548-11"/>
    </source>
</evidence>
<keyword evidence="9 14" id="KW-0862">Zinc</keyword>
<keyword evidence="14" id="KW-0121">Carboxypeptidase</keyword>